<feature type="region of interest" description="Disordered" evidence="1">
    <location>
        <begin position="232"/>
        <end position="262"/>
    </location>
</feature>
<dbReference type="EMBL" id="BRPK01000004">
    <property type="protein sequence ID" value="GLB37268.1"/>
    <property type="molecule type" value="Genomic_DNA"/>
</dbReference>
<evidence type="ECO:0000256" key="1">
    <source>
        <dbReference type="SAM" id="MobiDB-lite"/>
    </source>
</evidence>
<keyword evidence="2" id="KW-1133">Transmembrane helix</keyword>
<organism evidence="3 4">
    <name type="scientific">Lyophyllum shimeji</name>
    <name type="common">Hon-shimeji</name>
    <name type="synonym">Tricholoma shimeji</name>
    <dbReference type="NCBI Taxonomy" id="47721"/>
    <lineage>
        <taxon>Eukaryota</taxon>
        <taxon>Fungi</taxon>
        <taxon>Dikarya</taxon>
        <taxon>Basidiomycota</taxon>
        <taxon>Agaricomycotina</taxon>
        <taxon>Agaricomycetes</taxon>
        <taxon>Agaricomycetidae</taxon>
        <taxon>Agaricales</taxon>
        <taxon>Tricholomatineae</taxon>
        <taxon>Lyophyllaceae</taxon>
        <taxon>Lyophyllum</taxon>
    </lineage>
</organism>
<protein>
    <submittedName>
        <fullName evidence="3">Uncharacterized protein</fullName>
    </submittedName>
</protein>
<keyword evidence="2" id="KW-0472">Membrane</keyword>
<dbReference type="AlphaFoldDB" id="A0A9P3UL41"/>
<feature type="compositionally biased region" description="Basic and acidic residues" evidence="1">
    <location>
        <begin position="165"/>
        <end position="178"/>
    </location>
</feature>
<dbReference type="OrthoDB" id="2502792at2759"/>
<gene>
    <name evidence="3" type="ORF">LshimejAT787_0403190</name>
</gene>
<feature type="region of interest" description="Disordered" evidence="1">
    <location>
        <begin position="150"/>
        <end position="178"/>
    </location>
</feature>
<keyword evidence="2" id="KW-0812">Transmembrane</keyword>
<evidence type="ECO:0000313" key="3">
    <source>
        <dbReference type="EMBL" id="GLB37268.1"/>
    </source>
</evidence>
<evidence type="ECO:0000313" key="4">
    <source>
        <dbReference type="Proteomes" id="UP001063166"/>
    </source>
</evidence>
<feature type="transmembrane region" description="Helical" evidence="2">
    <location>
        <begin position="65"/>
        <end position="83"/>
    </location>
</feature>
<dbReference type="Proteomes" id="UP001063166">
    <property type="component" value="Unassembled WGS sequence"/>
</dbReference>
<feature type="transmembrane region" description="Helical" evidence="2">
    <location>
        <begin position="95"/>
        <end position="115"/>
    </location>
</feature>
<proteinExistence type="predicted"/>
<evidence type="ECO:0000256" key="2">
    <source>
        <dbReference type="SAM" id="Phobius"/>
    </source>
</evidence>
<feature type="transmembrane region" description="Helical" evidence="2">
    <location>
        <begin position="30"/>
        <end position="53"/>
    </location>
</feature>
<accession>A0A9P3UL41</accession>
<reference evidence="3" key="1">
    <citation type="submission" date="2022-07" db="EMBL/GenBank/DDBJ databases">
        <title>The genome of Lyophyllum shimeji provides insight into the initial evolution of ectomycorrhizal fungal genome.</title>
        <authorList>
            <person name="Kobayashi Y."/>
            <person name="Shibata T."/>
            <person name="Hirakawa H."/>
            <person name="Shigenobu S."/>
            <person name="Nishiyama T."/>
            <person name="Yamada A."/>
            <person name="Hasebe M."/>
            <person name="Kawaguchi M."/>
        </authorList>
    </citation>
    <scope>NUCLEOTIDE SEQUENCE</scope>
    <source>
        <strain evidence="3">AT787</strain>
    </source>
</reference>
<keyword evidence="4" id="KW-1185">Reference proteome</keyword>
<name>A0A9P3UL41_LYOSH</name>
<sequence>MADINLAFQGFIDSALSYISETLPAPFYSFLIDALSHCLALFTAIYTLVTSLLSTSPFEWNAQKILPPLITLFAAYLALLSFYRTTTWMLRTTVFFVKWGTIFGALIAGVALVMGNAHEHGLGNYDAMAGLGSIFLDLLRGKGRRAAARAWASGSRSHSRTSRTRGSEKRKPKPWESFERHREWKYDETQAEEDGADAQKVIRDILGGAGKLVKGSGWWNAVKGVMEGNAQADALGSDNKDGTKQHSRKSRSQTKAGGSRSR</sequence>
<comment type="caution">
    <text evidence="3">The sequence shown here is derived from an EMBL/GenBank/DDBJ whole genome shotgun (WGS) entry which is preliminary data.</text>
</comment>